<dbReference type="InterPro" id="IPR006187">
    <property type="entry name" value="Claudin"/>
</dbReference>
<keyword evidence="12" id="KW-1185">Reference proteome</keyword>
<keyword evidence="8 10" id="KW-1133">Transmembrane helix</keyword>
<evidence type="ECO:0000256" key="7">
    <source>
        <dbReference type="ARBA" id="ARBA00022949"/>
    </source>
</evidence>
<reference evidence="11" key="3">
    <citation type="submission" date="2025-09" db="UniProtKB">
        <authorList>
            <consortium name="Ensembl"/>
        </authorList>
    </citation>
    <scope>IDENTIFICATION</scope>
</reference>
<protein>
    <submittedName>
        <fullName evidence="11">Claudin 34B4</fullName>
    </submittedName>
</protein>
<feature type="transmembrane region" description="Helical" evidence="10">
    <location>
        <begin position="175"/>
        <end position="197"/>
    </location>
</feature>
<evidence type="ECO:0000256" key="10">
    <source>
        <dbReference type="SAM" id="Phobius"/>
    </source>
</evidence>
<organism evidence="11 12">
    <name type="scientific">Peromyscus maniculatus bairdii</name>
    <name type="common">Prairie deer mouse</name>
    <dbReference type="NCBI Taxonomy" id="230844"/>
    <lineage>
        <taxon>Eukaryota</taxon>
        <taxon>Metazoa</taxon>
        <taxon>Chordata</taxon>
        <taxon>Craniata</taxon>
        <taxon>Vertebrata</taxon>
        <taxon>Euteleostomi</taxon>
        <taxon>Mammalia</taxon>
        <taxon>Eutheria</taxon>
        <taxon>Euarchontoglires</taxon>
        <taxon>Glires</taxon>
        <taxon>Rodentia</taxon>
        <taxon>Myomorpha</taxon>
        <taxon>Muroidea</taxon>
        <taxon>Cricetidae</taxon>
        <taxon>Neotominae</taxon>
        <taxon>Peromyscus</taxon>
    </lineage>
</organism>
<name>A0A6I9MEK8_PERMB</name>
<reference evidence="11 12" key="1">
    <citation type="submission" date="2018-10" db="EMBL/GenBank/DDBJ databases">
        <title>Improved assembly of the deer mouse Peromyscus maniculatus genome.</title>
        <authorList>
            <person name="Lassance J.-M."/>
            <person name="Hoekstra H.E."/>
        </authorList>
    </citation>
    <scope>NUCLEOTIDE SEQUENCE [LARGE SCALE GENOMIC DNA]</scope>
</reference>
<evidence type="ECO:0000256" key="3">
    <source>
        <dbReference type="ARBA" id="ARBA00008295"/>
    </source>
</evidence>
<evidence type="ECO:0000256" key="6">
    <source>
        <dbReference type="ARBA" id="ARBA00022692"/>
    </source>
</evidence>
<reference evidence="11" key="2">
    <citation type="submission" date="2025-08" db="UniProtKB">
        <authorList>
            <consortium name="Ensembl"/>
        </authorList>
    </citation>
    <scope>IDENTIFICATION</scope>
</reference>
<dbReference type="Ensembl" id="ENSPEMT00000004575.2">
    <property type="protein sequence ID" value="ENSPEMP00000002913.1"/>
    <property type="gene ID" value="ENSPEMG00000003717.2"/>
</dbReference>
<dbReference type="Proteomes" id="UP000694547">
    <property type="component" value="Chromosome X"/>
</dbReference>
<comment type="subcellular location">
    <subcellularLocation>
        <location evidence="1">Cell junction</location>
        <location evidence="1">Tight junction</location>
    </subcellularLocation>
    <subcellularLocation>
        <location evidence="2">Cell membrane</location>
        <topology evidence="2">Multi-pass membrane protein</topology>
    </subcellularLocation>
</comment>
<keyword evidence="9 10" id="KW-0472">Membrane</keyword>
<keyword evidence="6 10" id="KW-0812">Transmembrane</keyword>
<feature type="transmembrane region" description="Helical" evidence="10">
    <location>
        <begin position="135"/>
        <end position="155"/>
    </location>
</feature>
<keyword evidence="4" id="KW-0796">Tight junction</keyword>
<dbReference type="PANTHER" id="PTHR12002">
    <property type="entry name" value="CLAUDIN"/>
    <property type="match status" value="1"/>
</dbReference>
<dbReference type="AlphaFoldDB" id="A0A6I9MEK8"/>
<comment type="similarity">
    <text evidence="3">Belongs to the claudin family.</text>
</comment>
<evidence type="ECO:0000256" key="8">
    <source>
        <dbReference type="ARBA" id="ARBA00022989"/>
    </source>
</evidence>
<gene>
    <name evidence="11" type="primary">LOC102912013</name>
</gene>
<dbReference type="GO" id="GO:0005886">
    <property type="term" value="C:plasma membrane"/>
    <property type="evidence" value="ECO:0007669"/>
    <property type="project" value="UniProtKB-SubCell"/>
</dbReference>
<keyword evidence="7" id="KW-0965">Cell junction</keyword>
<sequence>MIIKKHCKCEMGGFALTTLAWIICCISMGLPEWRVWYFQDPVSSKPTTAFVGMWRVCAFNDDDRIKNIRKCHQFHYHDTFIPLDIQMVQQLLLVSSFLGLVGKITTITSLWNVYVGRVEKNAIHNPFGVSGMLNITASSFICLAVLLNFVSILLKEGIAFPSSFHMPSHPDAQEIGSAVALAIIAAILFLLSGTILLSSNIPTGKPAHNKI</sequence>
<proteinExistence type="inferred from homology"/>
<dbReference type="InterPro" id="IPR004031">
    <property type="entry name" value="PMP22/EMP/MP20/Claudin"/>
</dbReference>
<accession>A0A6I9MEK8</accession>
<dbReference type="Gene3D" id="1.20.140.150">
    <property type="match status" value="1"/>
</dbReference>
<evidence type="ECO:0000256" key="2">
    <source>
        <dbReference type="ARBA" id="ARBA00004651"/>
    </source>
</evidence>
<evidence type="ECO:0000256" key="5">
    <source>
        <dbReference type="ARBA" id="ARBA00022475"/>
    </source>
</evidence>
<dbReference type="Pfam" id="PF13903">
    <property type="entry name" value="Claudin_2"/>
    <property type="match status" value="1"/>
</dbReference>
<dbReference type="RefSeq" id="XP_006997507.1">
    <property type="nucleotide sequence ID" value="XM_006997445.3"/>
</dbReference>
<keyword evidence="5" id="KW-1003">Cell membrane</keyword>
<feature type="transmembrane region" description="Helical" evidence="10">
    <location>
        <begin position="12"/>
        <end position="30"/>
    </location>
</feature>
<dbReference type="GO" id="GO:0005198">
    <property type="term" value="F:structural molecule activity"/>
    <property type="evidence" value="ECO:0007669"/>
    <property type="project" value="InterPro"/>
</dbReference>
<evidence type="ECO:0000256" key="1">
    <source>
        <dbReference type="ARBA" id="ARBA00004435"/>
    </source>
</evidence>
<dbReference type="GO" id="GO:0005923">
    <property type="term" value="C:bicellular tight junction"/>
    <property type="evidence" value="ECO:0007669"/>
    <property type="project" value="UniProtKB-SubCell"/>
</dbReference>
<evidence type="ECO:0000313" key="12">
    <source>
        <dbReference type="Proteomes" id="UP000694547"/>
    </source>
</evidence>
<dbReference type="GeneTree" id="ENSGT00390000005717"/>
<evidence type="ECO:0000256" key="9">
    <source>
        <dbReference type="ARBA" id="ARBA00023136"/>
    </source>
</evidence>
<feature type="transmembrane region" description="Helical" evidence="10">
    <location>
        <begin position="91"/>
        <end position="114"/>
    </location>
</feature>
<evidence type="ECO:0000256" key="4">
    <source>
        <dbReference type="ARBA" id="ARBA00022427"/>
    </source>
</evidence>
<evidence type="ECO:0000313" key="11">
    <source>
        <dbReference type="Ensembl" id="ENSPEMP00000002913.1"/>
    </source>
</evidence>
<dbReference type="OrthoDB" id="9895009at2759"/>